<reference evidence="3" key="2">
    <citation type="submission" date="2019-10" db="EMBL/GenBank/DDBJ databases">
        <title>Conservation and host-specific expression of non-tandemly repeated heterogenous ribosome RNA gene in arbuscular mycorrhizal fungi.</title>
        <authorList>
            <person name="Maeda T."/>
            <person name="Kobayashi Y."/>
            <person name="Nakagawa T."/>
            <person name="Ezawa T."/>
            <person name="Yamaguchi K."/>
            <person name="Bino T."/>
            <person name="Nishimoto Y."/>
            <person name="Shigenobu S."/>
            <person name="Kawaguchi M."/>
        </authorList>
    </citation>
    <scope>NUCLEOTIDE SEQUENCE</scope>
    <source>
        <strain evidence="3">HR1</strain>
    </source>
</reference>
<evidence type="ECO:0000256" key="1">
    <source>
        <dbReference type="SAM" id="SignalP"/>
    </source>
</evidence>
<dbReference type="CDD" id="cd00161">
    <property type="entry name" value="beta-trefoil_Ricin-like"/>
    <property type="match status" value="1"/>
</dbReference>
<evidence type="ECO:0008006" key="5">
    <source>
        <dbReference type="Google" id="ProtNLM"/>
    </source>
</evidence>
<dbReference type="Proteomes" id="UP000247702">
    <property type="component" value="Unassembled WGS sequence"/>
</dbReference>
<proteinExistence type="predicted"/>
<dbReference type="InterPro" id="IPR035992">
    <property type="entry name" value="Ricin_B-like_lectins"/>
</dbReference>
<evidence type="ECO:0000313" key="3">
    <source>
        <dbReference type="EMBL" id="GES87292.1"/>
    </source>
</evidence>
<protein>
    <recommendedName>
        <fullName evidence="5">Ricin B lectin domain-containing protein</fullName>
    </recommendedName>
</protein>
<dbReference type="Proteomes" id="UP000615446">
    <property type="component" value="Unassembled WGS sequence"/>
</dbReference>
<keyword evidence="4" id="KW-1185">Reference proteome</keyword>
<evidence type="ECO:0000313" key="2">
    <source>
        <dbReference type="EMBL" id="GBC05813.1"/>
    </source>
</evidence>
<feature type="signal peptide" evidence="1">
    <location>
        <begin position="1"/>
        <end position="19"/>
    </location>
</feature>
<reference evidence="2 4" key="1">
    <citation type="submission" date="2017-11" db="EMBL/GenBank/DDBJ databases">
        <title>The genome of Rhizophagus clarus HR1 reveals common genetic basis of auxotrophy among arbuscular mycorrhizal fungi.</title>
        <authorList>
            <person name="Kobayashi Y."/>
        </authorList>
    </citation>
    <scope>NUCLEOTIDE SEQUENCE [LARGE SCALE GENOMIC DNA]</scope>
    <source>
        <strain evidence="2 4">HR1</strain>
    </source>
</reference>
<dbReference type="SUPFAM" id="SSF50370">
    <property type="entry name" value="Ricin B-like lectins"/>
    <property type="match status" value="1"/>
</dbReference>
<organism evidence="2 4">
    <name type="scientific">Rhizophagus clarus</name>
    <dbReference type="NCBI Taxonomy" id="94130"/>
    <lineage>
        <taxon>Eukaryota</taxon>
        <taxon>Fungi</taxon>
        <taxon>Fungi incertae sedis</taxon>
        <taxon>Mucoromycota</taxon>
        <taxon>Glomeromycotina</taxon>
        <taxon>Glomeromycetes</taxon>
        <taxon>Glomerales</taxon>
        <taxon>Glomeraceae</taxon>
        <taxon>Rhizophagus</taxon>
    </lineage>
</organism>
<comment type="caution">
    <text evidence="2">The sequence shown here is derived from an EMBL/GenBank/DDBJ whole genome shotgun (WGS) entry which is preliminary data.</text>
</comment>
<evidence type="ECO:0000313" key="4">
    <source>
        <dbReference type="Proteomes" id="UP000247702"/>
    </source>
</evidence>
<name>A0A2Z6RY18_9GLOM</name>
<dbReference type="EMBL" id="BLAL01000165">
    <property type="protein sequence ID" value="GES87292.1"/>
    <property type="molecule type" value="Genomic_DNA"/>
</dbReference>
<gene>
    <name evidence="3" type="ORF">RCL2_001429800</name>
    <name evidence="2" type="ORF">RclHR1_06430014</name>
</gene>
<sequence length="151" mass="16386">MKFNLLLLILTTFTAVALSQQLPPSTYLIQSVITGGPWIENTGISLGQPDAHGSDWVVTELSSGNYLILDKSGKLAVQFEGVNKQVTLKPRNGSIAQEWIISSTESGIYICSGKVPIECITPYPTPNIVNLITSPKVPIALQMWEFIPANS</sequence>
<feature type="chain" id="PRO_5036060186" description="Ricin B lectin domain-containing protein" evidence="1">
    <location>
        <begin position="20"/>
        <end position="151"/>
    </location>
</feature>
<dbReference type="EMBL" id="BEXD01004030">
    <property type="protein sequence ID" value="GBC05813.1"/>
    <property type="molecule type" value="Genomic_DNA"/>
</dbReference>
<dbReference type="AlphaFoldDB" id="A0A2Z6RY18"/>
<keyword evidence="1" id="KW-0732">Signal</keyword>
<accession>A0A2Z6RY18</accession>